<feature type="transmembrane region" description="Helical" evidence="1">
    <location>
        <begin position="140"/>
        <end position="163"/>
    </location>
</feature>
<dbReference type="SUPFAM" id="SSF52799">
    <property type="entry name" value="(Phosphotyrosine protein) phosphatases II"/>
    <property type="match status" value="1"/>
</dbReference>
<dbReference type="PANTHER" id="PTHR46957">
    <property type="entry name" value="CYTOKINE RECEPTOR"/>
    <property type="match status" value="1"/>
</dbReference>
<name>A0AAN8XW29_HALRR</name>
<dbReference type="InterPro" id="IPR029021">
    <property type="entry name" value="Prot-tyrosine_phosphatase-like"/>
</dbReference>
<feature type="non-terminal residue" evidence="2">
    <location>
        <position position="1"/>
    </location>
</feature>
<dbReference type="PANTHER" id="PTHR46957:SF3">
    <property type="entry name" value="CYTOKINE RECEPTOR"/>
    <property type="match status" value="1"/>
</dbReference>
<keyword evidence="1" id="KW-1133">Transmembrane helix</keyword>
<feature type="non-terminal residue" evidence="2">
    <location>
        <position position="250"/>
    </location>
</feature>
<sequence length="250" mass="28135">GHLSLVNPSSQSESEGAKYSLYRSYPIKILRDKFSGKNGPITNFTIILLKAGDSSNVIPGGYTKDIHPNNPSYTVVYNNEIIPPFFVFGEYDACKPDSKVCNKYLEEDTSYNYQFLVISEDKCTPSEEFPFKTKVNIGRVALTASVATIVAIFVCLIALLFLYKRFFSPIIKRGESLELPLIISTPKEESLHKPIRLSELKATVSRLLDNGRSLLTQEFRELKFVSPSKPCDEANNGYNSNKNRYLNILP</sequence>
<dbReference type="Gene3D" id="3.90.190.10">
    <property type="entry name" value="Protein tyrosine phosphatase superfamily"/>
    <property type="match status" value="1"/>
</dbReference>
<comment type="caution">
    <text evidence="2">The sequence shown here is derived from an EMBL/GenBank/DDBJ whole genome shotgun (WGS) entry which is preliminary data.</text>
</comment>
<dbReference type="InterPro" id="IPR050713">
    <property type="entry name" value="RTP_Phos/Ushers"/>
</dbReference>
<evidence type="ECO:0000313" key="2">
    <source>
        <dbReference type="EMBL" id="KAK7085489.1"/>
    </source>
</evidence>
<accession>A0AAN8XW29</accession>
<dbReference type="EMBL" id="JAXCGZ010000887">
    <property type="protein sequence ID" value="KAK7085489.1"/>
    <property type="molecule type" value="Genomic_DNA"/>
</dbReference>
<protein>
    <submittedName>
        <fullName evidence="2">Uncharacterized protein</fullName>
    </submittedName>
</protein>
<dbReference type="AlphaFoldDB" id="A0AAN8XW29"/>
<keyword evidence="3" id="KW-1185">Reference proteome</keyword>
<proteinExistence type="predicted"/>
<gene>
    <name evidence="2" type="ORF">SK128_009575</name>
</gene>
<dbReference type="GO" id="GO:0016020">
    <property type="term" value="C:membrane"/>
    <property type="evidence" value="ECO:0007669"/>
    <property type="project" value="UniProtKB-SubCell"/>
</dbReference>
<organism evidence="2 3">
    <name type="scientific">Halocaridina rubra</name>
    <name type="common">Hawaiian red shrimp</name>
    <dbReference type="NCBI Taxonomy" id="373956"/>
    <lineage>
        <taxon>Eukaryota</taxon>
        <taxon>Metazoa</taxon>
        <taxon>Ecdysozoa</taxon>
        <taxon>Arthropoda</taxon>
        <taxon>Crustacea</taxon>
        <taxon>Multicrustacea</taxon>
        <taxon>Malacostraca</taxon>
        <taxon>Eumalacostraca</taxon>
        <taxon>Eucarida</taxon>
        <taxon>Decapoda</taxon>
        <taxon>Pleocyemata</taxon>
        <taxon>Caridea</taxon>
        <taxon>Atyoidea</taxon>
        <taxon>Atyidae</taxon>
        <taxon>Halocaridina</taxon>
    </lineage>
</organism>
<keyword evidence="1" id="KW-0472">Membrane</keyword>
<reference evidence="2 3" key="1">
    <citation type="submission" date="2023-11" db="EMBL/GenBank/DDBJ databases">
        <title>Halocaridina rubra genome assembly.</title>
        <authorList>
            <person name="Smith C."/>
        </authorList>
    </citation>
    <scope>NUCLEOTIDE SEQUENCE [LARGE SCALE GENOMIC DNA]</scope>
    <source>
        <strain evidence="2">EP-1</strain>
        <tissue evidence="2">Whole</tissue>
    </source>
</reference>
<evidence type="ECO:0000256" key="1">
    <source>
        <dbReference type="SAM" id="Phobius"/>
    </source>
</evidence>
<keyword evidence="1" id="KW-0812">Transmembrane</keyword>
<dbReference type="Proteomes" id="UP001381693">
    <property type="component" value="Unassembled WGS sequence"/>
</dbReference>
<evidence type="ECO:0000313" key="3">
    <source>
        <dbReference type="Proteomes" id="UP001381693"/>
    </source>
</evidence>